<organism evidence="1 2">
    <name type="scientific">Epstein-Barr virus (strain GD1)</name>
    <name type="common">HHV-4</name>
    <name type="synonym">Human gammaherpesvirus 4</name>
    <dbReference type="NCBI Taxonomy" id="10376"/>
    <lineage>
        <taxon>Viruses</taxon>
        <taxon>Duplodnaviria</taxon>
        <taxon>Heunggongvirae</taxon>
        <taxon>Peploviricota</taxon>
        <taxon>Herviviricetes</taxon>
        <taxon>Herpesvirales</taxon>
        <taxon>Orthoherpesviridae</taxon>
        <taxon>Gammaherpesvirinae</taxon>
        <taxon>Lymphocryptovirus</taxon>
        <taxon>Lymphocryptovirus humangamma4</taxon>
    </lineage>
</organism>
<dbReference type="Proteomes" id="UP000164480">
    <property type="component" value="Segment"/>
</dbReference>
<dbReference type="InterPro" id="IPR006772">
    <property type="entry name" value="Herpes_BTRF1"/>
</dbReference>
<accession>A0A0F6QK33</accession>
<reference evidence="1 2" key="1">
    <citation type="journal article" date="2015" name="Virus Genes">
        <title>The full-length DNA sequence of Epstein Barr virus from a human gastric carcinoma cell line, SNU-719.</title>
        <authorList>
            <person name="Song K.A."/>
            <person name="Yang S.D."/>
            <person name="Hwang J."/>
            <person name="Kim J.I."/>
            <person name="Kang M.S."/>
        </authorList>
    </citation>
    <scope>NUCLEOTIDE SEQUENCE [LARGE SCALE GENOMIC DNA]</scope>
    <source>
        <strain evidence="1">GC1</strain>
    </source>
</reference>
<dbReference type="EMBL" id="KP735248">
    <property type="protein sequence ID" value="AKE13307.1"/>
    <property type="molecule type" value="Genomic_DNA"/>
</dbReference>
<protein>
    <submittedName>
        <fullName evidence="1">BTRF1 protein</fullName>
    </submittedName>
</protein>
<proteinExistence type="predicted"/>
<dbReference type="Pfam" id="PF04682">
    <property type="entry name" value="Herpes_BTRF1"/>
    <property type="match status" value="1"/>
</dbReference>
<evidence type="ECO:0000313" key="2">
    <source>
        <dbReference type="Proteomes" id="UP000164480"/>
    </source>
</evidence>
<name>A0A0F6QK33_EBVG</name>
<feature type="non-terminal residue" evidence="1">
    <location>
        <position position="1"/>
    </location>
</feature>
<organismHost>
    <name type="scientific">Homo sapiens</name>
    <name type="common">Human</name>
    <dbReference type="NCBI Taxonomy" id="9606"/>
</organismHost>
<sequence length="425" mass="46681">NERLPFSWPTCAKRQPPSTAVMLKCKQPGARFIHGAVHLPSGQIVFHTIHSPTLASALGLPGENVPIPALFRASGLNVRESLPMTNMRAPIISLARLILAPNPYILEGQLTVGMTQDNGIPVLFARPVIEVKSGPESNIKASSQLMIAEDSCLNQIAPFSASEHPAFSMVESVKRVRVDEGANTRRTIRDILEIPVTVLSSLQLSPTKSILKKAPEPPPPEPQATFDAAPYARIFYDIGRQVPKLGNAPAAQVSNVLIANRSHNSLRLVPNPDLLPLQHLYLKHVVLKSLNLENIVQDFEAIFTSPSDTISEAETKAFEKLVEQAKNTVENIVFCLNSICSTSTLPDVVPDVNNPNISLALEKYFLMFPPSGTIMRNVRFATPIVRLLCQGAELGTMAQFLGKYIKVKKETGMYTLVKLYYLLRI</sequence>
<gene>
    <name evidence="1" type="primary">BTRF1</name>
    <name evidence="1" type="ORF">HHV4_BTRF1</name>
</gene>
<evidence type="ECO:0000313" key="1">
    <source>
        <dbReference type="EMBL" id="AKE13307.1"/>
    </source>
</evidence>